<feature type="domain" description="HTH tetR-type" evidence="3">
    <location>
        <begin position="3"/>
        <end position="63"/>
    </location>
</feature>
<keyword evidence="5" id="KW-1185">Reference proteome</keyword>
<dbReference type="PANTHER" id="PTHR43479">
    <property type="entry name" value="ACREF/ENVCD OPERON REPRESSOR-RELATED"/>
    <property type="match status" value="1"/>
</dbReference>
<dbReference type="PROSITE" id="PS50977">
    <property type="entry name" value="HTH_TETR_2"/>
    <property type="match status" value="1"/>
</dbReference>
<dbReference type="PANTHER" id="PTHR43479:SF7">
    <property type="entry name" value="TETR-FAMILY TRANSCRIPTIONAL REGULATOR"/>
    <property type="match status" value="1"/>
</dbReference>
<dbReference type="EMBL" id="JAUSTM010000006">
    <property type="protein sequence ID" value="MDQ0222240.1"/>
    <property type="molecule type" value="Genomic_DNA"/>
</dbReference>
<dbReference type="InterPro" id="IPR009057">
    <property type="entry name" value="Homeodomain-like_sf"/>
</dbReference>
<sequence>MKQLTKLALSQAIRDLMDHYSLSEIRVTEICEKAGVDRHTFYYHFKDKYDLVAWIYSYSQQLATQQTNGFMGLEESILALSDLKNYRQFYKKAFEDVSVNALSHYIVSYNVTLYAQMIKQTLQVDELDEILLQQLRYHCYGCLGLSQDWIQNNCEMDCRELALQMTEFMPPILKDVVMKTKP</sequence>
<feature type="DNA-binding region" description="H-T-H motif" evidence="2">
    <location>
        <begin position="26"/>
        <end position="45"/>
    </location>
</feature>
<name>A0ABT9YR44_9STRE</name>
<dbReference type="InterPro" id="IPR001647">
    <property type="entry name" value="HTH_TetR"/>
</dbReference>
<accession>A0ABT9YR44</accession>
<dbReference type="InterPro" id="IPR050624">
    <property type="entry name" value="HTH-type_Tx_Regulator"/>
</dbReference>
<protein>
    <submittedName>
        <fullName evidence="4">AcrR family transcriptional regulator</fullName>
    </submittedName>
</protein>
<dbReference type="SUPFAM" id="SSF46689">
    <property type="entry name" value="Homeodomain-like"/>
    <property type="match status" value="1"/>
</dbReference>
<organism evidence="4 5">
    <name type="scientific">Streptococcus moroccensis</name>
    <dbReference type="NCBI Taxonomy" id="1451356"/>
    <lineage>
        <taxon>Bacteria</taxon>
        <taxon>Bacillati</taxon>
        <taxon>Bacillota</taxon>
        <taxon>Bacilli</taxon>
        <taxon>Lactobacillales</taxon>
        <taxon>Streptococcaceae</taxon>
        <taxon>Streptococcus</taxon>
    </lineage>
</organism>
<dbReference type="Pfam" id="PF14278">
    <property type="entry name" value="TetR_C_8"/>
    <property type="match status" value="1"/>
</dbReference>
<dbReference type="Gene3D" id="1.10.357.10">
    <property type="entry name" value="Tetracycline Repressor, domain 2"/>
    <property type="match status" value="1"/>
</dbReference>
<dbReference type="InterPro" id="IPR039532">
    <property type="entry name" value="TetR_C_Firmicutes"/>
</dbReference>
<dbReference type="Proteomes" id="UP001223079">
    <property type="component" value="Unassembled WGS sequence"/>
</dbReference>
<dbReference type="RefSeq" id="WP_307121453.1">
    <property type="nucleotide sequence ID" value="NZ_JAUSTM010000006.1"/>
</dbReference>
<evidence type="ECO:0000256" key="2">
    <source>
        <dbReference type="PROSITE-ProRule" id="PRU00335"/>
    </source>
</evidence>
<reference evidence="4 5" key="1">
    <citation type="submission" date="2023-07" db="EMBL/GenBank/DDBJ databases">
        <title>Genomic Encyclopedia of Type Strains, Phase IV (KMG-IV): sequencing the most valuable type-strain genomes for metagenomic binning, comparative biology and taxonomic classification.</title>
        <authorList>
            <person name="Goeker M."/>
        </authorList>
    </citation>
    <scope>NUCLEOTIDE SEQUENCE [LARGE SCALE GENOMIC DNA]</scope>
    <source>
        <strain evidence="4 5">DSM 105143</strain>
    </source>
</reference>
<evidence type="ECO:0000256" key="1">
    <source>
        <dbReference type="ARBA" id="ARBA00023125"/>
    </source>
</evidence>
<evidence type="ECO:0000313" key="4">
    <source>
        <dbReference type="EMBL" id="MDQ0222240.1"/>
    </source>
</evidence>
<gene>
    <name evidence="4" type="ORF">J2S23_000791</name>
</gene>
<dbReference type="Pfam" id="PF00440">
    <property type="entry name" value="TetR_N"/>
    <property type="match status" value="1"/>
</dbReference>
<evidence type="ECO:0000259" key="3">
    <source>
        <dbReference type="PROSITE" id="PS50977"/>
    </source>
</evidence>
<proteinExistence type="predicted"/>
<keyword evidence="1 2" id="KW-0238">DNA-binding</keyword>
<evidence type="ECO:0000313" key="5">
    <source>
        <dbReference type="Proteomes" id="UP001223079"/>
    </source>
</evidence>
<comment type="caution">
    <text evidence="4">The sequence shown here is derived from an EMBL/GenBank/DDBJ whole genome shotgun (WGS) entry which is preliminary data.</text>
</comment>